<keyword evidence="2" id="KW-1185">Reference proteome</keyword>
<evidence type="ECO:0000313" key="1">
    <source>
        <dbReference type="EMBL" id="SHH08149.1"/>
    </source>
</evidence>
<evidence type="ECO:0000313" key="2">
    <source>
        <dbReference type="Proteomes" id="UP000183954"/>
    </source>
</evidence>
<proteinExistence type="predicted"/>
<sequence>MVAGAAPGLQIRVSGRRTFRGVFDSHASPPLTKVRIIRSGHFSLIIGQVLEKLNLVRFYLFIWRQREAAF</sequence>
<dbReference type="AlphaFoldDB" id="A0A1M5Q342"/>
<dbReference type="STRING" id="1121420.SAMN02746098_00114"/>
<reference evidence="2" key="1">
    <citation type="submission" date="2016-11" db="EMBL/GenBank/DDBJ databases">
        <authorList>
            <person name="Varghese N."/>
            <person name="Submissions S."/>
        </authorList>
    </citation>
    <scope>NUCLEOTIDE SEQUENCE [LARGE SCALE GENOMIC DNA]</scope>
    <source>
        <strain evidence="2">DSM 15449</strain>
    </source>
</reference>
<gene>
    <name evidence="1" type="ORF">SAMN02746098_00114</name>
</gene>
<name>A0A1M5Q342_9FIRM</name>
<protein>
    <submittedName>
        <fullName evidence="1">Uncharacterized protein</fullName>
    </submittedName>
</protein>
<dbReference type="EMBL" id="FQXJ01000003">
    <property type="protein sequence ID" value="SHH08149.1"/>
    <property type="molecule type" value="Genomic_DNA"/>
</dbReference>
<organism evidence="1 2">
    <name type="scientific">Desulfosporosinus lacus DSM 15449</name>
    <dbReference type="NCBI Taxonomy" id="1121420"/>
    <lineage>
        <taxon>Bacteria</taxon>
        <taxon>Bacillati</taxon>
        <taxon>Bacillota</taxon>
        <taxon>Clostridia</taxon>
        <taxon>Eubacteriales</taxon>
        <taxon>Desulfitobacteriaceae</taxon>
        <taxon>Desulfosporosinus</taxon>
    </lineage>
</organism>
<dbReference type="Proteomes" id="UP000183954">
    <property type="component" value="Unassembled WGS sequence"/>
</dbReference>
<accession>A0A1M5Q342</accession>